<dbReference type="EMBL" id="CP024047">
    <property type="protein sequence ID" value="AXR76856.1"/>
    <property type="molecule type" value="Genomic_DNA"/>
</dbReference>
<evidence type="ECO:0000313" key="2">
    <source>
        <dbReference type="Proteomes" id="UP000258707"/>
    </source>
</evidence>
<reference evidence="2" key="1">
    <citation type="submission" date="2017-10" db="EMBL/GenBank/DDBJ databases">
        <title>Phenotypic and genomic properties of facultatively anaerobic sulfur-reducing natronoarchaea from hypersaline soda lakes.</title>
        <authorList>
            <person name="Sorokin D.Y."/>
            <person name="Kublanov I.V."/>
            <person name="Roman P."/>
            <person name="Sinninghe Damste J.S."/>
            <person name="Golyshin P.N."/>
            <person name="Rojo D."/>
            <person name="Ciordia S."/>
            <person name="Mena Md.C."/>
            <person name="Ferrer M."/>
            <person name="Messina E."/>
            <person name="Smedile F."/>
            <person name="La Spada G."/>
            <person name="La Cono V."/>
            <person name="Yakimov M.M."/>
        </authorList>
    </citation>
    <scope>NUCLEOTIDE SEQUENCE [LARGE SCALE GENOMIC DNA]</scope>
    <source>
        <strain evidence="2">AArc1</strain>
    </source>
</reference>
<sequence>MSLRHDVSGPSYDEVRRLARQCESDGVEKTLSGRVLDRRLPAGCTSLEHFSSGQ</sequence>
<organism evidence="1 2">
    <name type="scientific">Natrarchaeobaculum sulfurireducens</name>
    <dbReference type="NCBI Taxonomy" id="2044521"/>
    <lineage>
        <taxon>Archaea</taxon>
        <taxon>Methanobacteriati</taxon>
        <taxon>Methanobacteriota</taxon>
        <taxon>Stenosarchaea group</taxon>
        <taxon>Halobacteria</taxon>
        <taxon>Halobacteriales</taxon>
        <taxon>Natrialbaceae</taxon>
        <taxon>Natrarchaeobaculum</taxon>
    </lineage>
</organism>
<proteinExistence type="predicted"/>
<dbReference type="KEGG" id="nan:AArc1_0512"/>
<gene>
    <name evidence="1" type="ORF">AArc1_0512</name>
</gene>
<name>A0A346PBG1_9EURY</name>
<accession>A0A346PBG1</accession>
<dbReference type="AlphaFoldDB" id="A0A346PBG1"/>
<protein>
    <submittedName>
        <fullName evidence="1">Uncharacterized protein</fullName>
    </submittedName>
</protein>
<evidence type="ECO:0000313" key="1">
    <source>
        <dbReference type="EMBL" id="AXR76856.1"/>
    </source>
</evidence>
<dbReference type="Proteomes" id="UP000258707">
    <property type="component" value="Chromosome"/>
</dbReference>